<dbReference type="RefSeq" id="WP_064037848.1">
    <property type="nucleotide sequence ID" value="NZ_LUUH01000077.1"/>
</dbReference>
<comment type="subunit">
    <text evidence="14">At low DSF concentrations, interacts with RpfF.</text>
</comment>
<dbReference type="PROSITE" id="PS50112">
    <property type="entry name" value="PAS"/>
    <property type="match status" value="2"/>
</dbReference>
<dbReference type="InterPro" id="IPR001789">
    <property type="entry name" value="Sig_transdc_resp-reg_receiver"/>
</dbReference>
<dbReference type="InterPro" id="IPR036097">
    <property type="entry name" value="HisK_dim/P_sf"/>
</dbReference>
<keyword evidence="9 24" id="KW-0418">Kinase</keyword>
<feature type="transmembrane region" description="Helical" evidence="18">
    <location>
        <begin position="12"/>
        <end position="33"/>
    </location>
</feature>
<dbReference type="SMART" id="SM00448">
    <property type="entry name" value="REC"/>
    <property type="match status" value="1"/>
</dbReference>
<evidence type="ECO:0000259" key="19">
    <source>
        <dbReference type="PROSITE" id="PS50109"/>
    </source>
</evidence>
<dbReference type="SMART" id="SM00387">
    <property type="entry name" value="HATPase_c"/>
    <property type="match status" value="1"/>
</dbReference>
<dbReference type="SMART" id="SM00065">
    <property type="entry name" value="GAF"/>
    <property type="match status" value="1"/>
</dbReference>
<feature type="domain" description="Response regulatory" evidence="20">
    <location>
        <begin position="994"/>
        <end position="1110"/>
    </location>
</feature>
<feature type="transmembrane region" description="Helical" evidence="18">
    <location>
        <begin position="45"/>
        <end position="63"/>
    </location>
</feature>
<dbReference type="InterPro" id="IPR035965">
    <property type="entry name" value="PAS-like_dom_sf"/>
</dbReference>
<dbReference type="InterPro" id="IPR036890">
    <property type="entry name" value="HATPase_C_sf"/>
</dbReference>
<dbReference type="GO" id="GO:0005524">
    <property type="term" value="F:ATP binding"/>
    <property type="evidence" value="ECO:0007669"/>
    <property type="project" value="UniProtKB-KW"/>
</dbReference>
<dbReference type="InterPro" id="IPR011006">
    <property type="entry name" value="CheY-like_superfamily"/>
</dbReference>
<evidence type="ECO:0000259" key="21">
    <source>
        <dbReference type="PROSITE" id="PS50112"/>
    </source>
</evidence>
<dbReference type="InterPro" id="IPR008207">
    <property type="entry name" value="Sig_transdc_His_kin_Hpt_dom"/>
</dbReference>
<reference evidence="24 25" key="1">
    <citation type="submission" date="2016-03" db="EMBL/GenBank/DDBJ databases">
        <authorList>
            <person name="Ploux O."/>
        </authorList>
    </citation>
    <scope>NUCLEOTIDE SEQUENCE [LARGE SCALE GENOMIC DNA]</scope>
    <source>
        <strain evidence="24 25">R-45371</strain>
    </source>
</reference>
<name>A0A177M3N7_METMH</name>
<dbReference type="PANTHER" id="PTHR45339">
    <property type="entry name" value="HYBRID SIGNAL TRANSDUCTION HISTIDINE KINASE J"/>
    <property type="match status" value="1"/>
</dbReference>
<evidence type="ECO:0000256" key="5">
    <source>
        <dbReference type="ARBA" id="ARBA00022553"/>
    </source>
</evidence>
<dbReference type="Pfam" id="PF01627">
    <property type="entry name" value="Hpt"/>
    <property type="match status" value="1"/>
</dbReference>
<dbReference type="Gene3D" id="1.10.287.130">
    <property type="match status" value="1"/>
</dbReference>
<feature type="modified residue" description="4-aspartylphosphate" evidence="17">
    <location>
        <position position="1043"/>
    </location>
</feature>
<dbReference type="EMBL" id="LUUH01000077">
    <property type="protein sequence ID" value="OAI00338.1"/>
    <property type="molecule type" value="Genomic_DNA"/>
</dbReference>
<evidence type="ECO:0000256" key="7">
    <source>
        <dbReference type="ARBA" id="ARBA00022692"/>
    </source>
</evidence>
<evidence type="ECO:0000256" key="12">
    <source>
        <dbReference type="ARBA" id="ARBA00023012"/>
    </source>
</evidence>
<evidence type="ECO:0000313" key="24">
    <source>
        <dbReference type="EMBL" id="OAI00338.1"/>
    </source>
</evidence>
<evidence type="ECO:0000256" key="3">
    <source>
        <dbReference type="ARBA" id="ARBA00012438"/>
    </source>
</evidence>
<keyword evidence="13 18" id="KW-0472">Membrane</keyword>
<feature type="modified residue" description="Phosphohistidine" evidence="16">
    <location>
        <position position="1189"/>
    </location>
</feature>
<dbReference type="Gene3D" id="2.10.70.100">
    <property type="match status" value="1"/>
</dbReference>
<evidence type="ECO:0000256" key="4">
    <source>
        <dbReference type="ARBA" id="ARBA00022475"/>
    </source>
</evidence>
<dbReference type="FunFam" id="1.10.287.130:FF:000002">
    <property type="entry name" value="Two-component osmosensing histidine kinase"/>
    <property type="match status" value="1"/>
</dbReference>
<evidence type="ECO:0000256" key="10">
    <source>
        <dbReference type="ARBA" id="ARBA00022840"/>
    </source>
</evidence>
<evidence type="ECO:0000313" key="25">
    <source>
        <dbReference type="Proteomes" id="UP000077763"/>
    </source>
</evidence>
<dbReference type="Gene3D" id="3.30.450.40">
    <property type="match status" value="1"/>
</dbReference>
<evidence type="ECO:0000256" key="2">
    <source>
        <dbReference type="ARBA" id="ARBA00004651"/>
    </source>
</evidence>
<evidence type="ECO:0000256" key="13">
    <source>
        <dbReference type="ARBA" id="ARBA00023136"/>
    </source>
</evidence>
<protein>
    <recommendedName>
        <fullName evidence="15">Sensory/regulatory protein RpfC</fullName>
        <ecNumber evidence="3">2.7.13.3</ecNumber>
    </recommendedName>
</protein>
<dbReference type="SMART" id="SM00086">
    <property type="entry name" value="PAC"/>
    <property type="match status" value="3"/>
</dbReference>
<dbReference type="SUPFAM" id="SSF47226">
    <property type="entry name" value="Histidine-containing phosphotransfer domain, HPT domain"/>
    <property type="match status" value="1"/>
</dbReference>
<dbReference type="CDD" id="cd00130">
    <property type="entry name" value="PAS"/>
    <property type="match status" value="4"/>
</dbReference>
<dbReference type="InterPro" id="IPR000700">
    <property type="entry name" value="PAS-assoc_C"/>
</dbReference>
<dbReference type="CDD" id="cd17546">
    <property type="entry name" value="REC_hyHK_CKI1_RcsC-like"/>
    <property type="match status" value="1"/>
</dbReference>
<dbReference type="PROSITE" id="PS50110">
    <property type="entry name" value="RESPONSE_REGULATORY"/>
    <property type="match status" value="1"/>
</dbReference>
<dbReference type="PROSITE" id="PS50109">
    <property type="entry name" value="HIS_KIN"/>
    <property type="match status" value="1"/>
</dbReference>
<accession>A0A177M3N7</accession>
<dbReference type="InterPro" id="IPR029016">
    <property type="entry name" value="GAF-like_dom_sf"/>
</dbReference>
<dbReference type="CDD" id="cd00082">
    <property type="entry name" value="HisKA"/>
    <property type="match status" value="1"/>
</dbReference>
<keyword evidence="11 18" id="KW-1133">Transmembrane helix</keyword>
<feature type="domain" description="PAS" evidence="21">
    <location>
        <begin position="332"/>
        <end position="371"/>
    </location>
</feature>
<dbReference type="GO" id="GO:0000155">
    <property type="term" value="F:phosphorelay sensor kinase activity"/>
    <property type="evidence" value="ECO:0007669"/>
    <property type="project" value="InterPro"/>
</dbReference>
<dbReference type="InterPro" id="IPR003661">
    <property type="entry name" value="HisK_dim/P_dom"/>
</dbReference>
<comment type="catalytic activity">
    <reaction evidence="1">
        <text>ATP + protein L-histidine = ADP + protein N-phospho-L-histidine.</text>
        <dbReference type="EC" id="2.7.13.3"/>
    </reaction>
</comment>
<dbReference type="FunFam" id="3.30.565.10:FF:000010">
    <property type="entry name" value="Sensor histidine kinase RcsC"/>
    <property type="match status" value="1"/>
</dbReference>
<keyword evidence="4" id="KW-1003">Cell membrane</keyword>
<dbReference type="SMART" id="SM00091">
    <property type="entry name" value="PAS"/>
    <property type="match status" value="3"/>
</dbReference>
<evidence type="ECO:0000256" key="15">
    <source>
        <dbReference type="ARBA" id="ARBA00068150"/>
    </source>
</evidence>
<dbReference type="InterPro" id="IPR000014">
    <property type="entry name" value="PAS"/>
</dbReference>
<dbReference type="InterPro" id="IPR003018">
    <property type="entry name" value="GAF"/>
</dbReference>
<dbReference type="InterPro" id="IPR036641">
    <property type="entry name" value="HPT_dom_sf"/>
</dbReference>
<evidence type="ECO:0000259" key="22">
    <source>
        <dbReference type="PROSITE" id="PS50113"/>
    </source>
</evidence>
<dbReference type="InterPro" id="IPR003594">
    <property type="entry name" value="HATPase_dom"/>
</dbReference>
<dbReference type="SUPFAM" id="SSF55781">
    <property type="entry name" value="GAF domain-like"/>
    <property type="match status" value="1"/>
</dbReference>
<evidence type="ECO:0000256" key="17">
    <source>
        <dbReference type="PROSITE-ProRule" id="PRU00169"/>
    </source>
</evidence>
<organism evidence="24 25">
    <name type="scientific">Methylomonas methanica</name>
    <dbReference type="NCBI Taxonomy" id="421"/>
    <lineage>
        <taxon>Bacteria</taxon>
        <taxon>Pseudomonadati</taxon>
        <taxon>Pseudomonadota</taxon>
        <taxon>Gammaproteobacteria</taxon>
        <taxon>Methylococcales</taxon>
        <taxon>Methylococcaceae</taxon>
        <taxon>Methylomonas</taxon>
    </lineage>
</organism>
<dbReference type="GO" id="GO:0005886">
    <property type="term" value="C:plasma membrane"/>
    <property type="evidence" value="ECO:0007669"/>
    <property type="project" value="UniProtKB-SubCell"/>
</dbReference>
<dbReference type="PROSITE" id="PS50894">
    <property type="entry name" value="HPT"/>
    <property type="match status" value="1"/>
</dbReference>
<sequence>MTDKLANTANQIRRFVLVAVCLLLICEITVVLYQSINGSGELTEILIVLLPGLAVLLIFSELLSNRQHPSSGLAPIGNFYDHIAQSAIVVDNRGIIRNANQAAALSVGKSPGELEGQAIHAWFHPTNHAETACPLCQHIKAGKAMPASDFAFPNQTWQQISLTRLSTHNNSELIQFHIDITPRKQIEEQLALVIDGAQLGYWDWNYLSGKHSVNQRWLDMLGLSHDELDNYVSDWDKRLHPDDRQRVKEVVAKHIESGRPYVVEFRMRHKLGHWVWIQGSGAVVAHDPVSGGPSRLCGTHQDISVRKQSEYNLQRAYQIISQSAAVVLKWNNSEGLPIEFATENARQLFGYSVEQLITGNLFYLNLVHPDDAGVFLREISTCRNDPDCSEIAHQPYRIVTQNGGIKWVQDRKMVVRNEQGRIIDYQGLVTDITQQRQQTSVIRNIVSSNLPQNATSLLDNLTLLTVETLGADFALIAETLDSGRARSLSLCAKGKIVGNREFSLDNSPCREVAAGAICCVEHNVAEQFPDADWLRSQQIQGYLGIPLLDKQRNSFGFISVSYCRPIPDTNFATDTLKLFALQITAELERSRAINALQDQKQRLLDAQSISHIGDWHWHLPDNHFSWSDEMYRITATSKVVFTPTFSSILSTLVHPDDQSFFKTAMQNAISSGSIDFRHRIVLGNDQVRHVHQRGQVIRDLSDKITGVQGTMQDITDRLQTEQRLLEAKQQAEQATRVKSEFLANMSHEIRTPMNAIIGLVELCLNSSITAKQRDYLERVETASRSLMTIIDDILDFSKMEAGKMHLESLPFLLGEMLDKVFSTMSELCASKGIALIRPPETQTFLPVVGDPQRLRQIFINLIGNAIKFTEHGEVKVTLTELRRSAQQTCLQFSISDTGIGMNAEKQAKLFQAFSQGDSSVTRHYGGTGLGLIISKQLVEQMGGTISVSSQENLGSTFTFSVKLGITSIASIRNAQYQQKLPLDTGKLQHISGAKVLLVEDNEVNRIVAIELLEQAHLHVDVAENGEIALSKLQQTAYDCVLMDVQMPVMDGYQTTKLIRAMPGCQTLPVIAMTANAMSNDRNRCFQADMDDFISKPILPETLYATLAKWILPRADGKTLTTPNSEEPESHPLPYLYGIDTFAGLQHTAGNLTVYRKVLLKFAENHAGTMNEIGQAFTHNQYDKAYQLVHTLKGLVGSLGALQLQSHLVRLEESLIDFRPNIADVPHIDSNIAATTLEMTKVISSINSNLANSESLGNGEPRYSTLETRQQLAILIDKLQTFDSDSDQQLDRIMRHIDEKALLQTLLPIKKQIANYQFVDAAQALNHILEHGI</sequence>
<dbReference type="PRINTS" id="PR00344">
    <property type="entry name" value="BCTRLSENSOR"/>
</dbReference>
<evidence type="ECO:0000256" key="6">
    <source>
        <dbReference type="ARBA" id="ARBA00022679"/>
    </source>
</evidence>
<dbReference type="InterPro" id="IPR004358">
    <property type="entry name" value="Sig_transdc_His_kin-like_C"/>
</dbReference>
<dbReference type="Pfam" id="PF01590">
    <property type="entry name" value="GAF"/>
    <property type="match status" value="1"/>
</dbReference>
<dbReference type="Pfam" id="PF13426">
    <property type="entry name" value="PAS_9"/>
    <property type="match status" value="1"/>
</dbReference>
<dbReference type="Gene3D" id="3.30.450.20">
    <property type="entry name" value="PAS domain"/>
    <property type="match status" value="4"/>
</dbReference>
<dbReference type="Proteomes" id="UP000077763">
    <property type="component" value="Unassembled WGS sequence"/>
</dbReference>
<comment type="subcellular location">
    <subcellularLocation>
        <location evidence="2">Cell membrane</location>
        <topology evidence="2">Multi-pass membrane protein</topology>
    </subcellularLocation>
</comment>
<feature type="domain" description="PAC" evidence="22">
    <location>
        <begin position="392"/>
        <end position="444"/>
    </location>
</feature>
<feature type="domain" description="Histidine kinase" evidence="19">
    <location>
        <begin position="744"/>
        <end position="965"/>
    </location>
</feature>
<keyword evidence="10" id="KW-0067">ATP-binding</keyword>
<keyword evidence="5 17" id="KW-0597">Phosphoprotein</keyword>
<dbReference type="Pfam" id="PF08447">
    <property type="entry name" value="PAS_3"/>
    <property type="match status" value="3"/>
</dbReference>
<dbReference type="CDD" id="cd16922">
    <property type="entry name" value="HATPase_EvgS-ArcB-TorS-like"/>
    <property type="match status" value="1"/>
</dbReference>
<dbReference type="InterPro" id="IPR013655">
    <property type="entry name" value="PAS_fold_3"/>
</dbReference>
<dbReference type="Gene3D" id="3.40.50.2300">
    <property type="match status" value="1"/>
</dbReference>
<dbReference type="PROSITE" id="PS50113">
    <property type="entry name" value="PAC"/>
    <property type="match status" value="3"/>
</dbReference>
<dbReference type="Pfam" id="PF00512">
    <property type="entry name" value="HisKA"/>
    <property type="match status" value="1"/>
</dbReference>
<feature type="domain" description="PAC" evidence="22">
    <location>
        <begin position="674"/>
        <end position="726"/>
    </location>
</feature>
<dbReference type="Pfam" id="PF00072">
    <property type="entry name" value="Response_reg"/>
    <property type="match status" value="1"/>
</dbReference>
<keyword evidence="6" id="KW-0808">Transferase</keyword>
<dbReference type="Gene3D" id="1.20.120.160">
    <property type="entry name" value="HPT domain"/>
    <property type="match status" value="1"/>
</dbReference>
<evidence type="ECO:0000259" key="23">
    <source>
        <dbReference type="PROSITE" id="PS50894"/>
    </source>
</evidence>
<feature type="domain" description="HPt" evidence="23">
    <location>
        <begin position="1150"/>
        <end position="1249"/>
    </location>
</feature>
<gene>
    <name evidence="24" type="ORF">A1353_01185</name>
</gene>
<keyword evidence="8" id="KW-0547">Nucleotide-binding</keyword>
<dbReference type="NCBIfam" id="TIGR00229">
    <property type="entry name" value="sensory_box"/>
    <property type="match status" value="4"/>
</dbReference>
<dbReference type="SMART" id="SM00388">
    <property type="entry name" value="HisKA"/>
    <property type="match status" value="1"/>
</dbReference>
<dbReference type="Gene3D" id="3.30.565.10">
    <property type="entry name" value="Histidine kinase-like ATPase, C-terminal domain"/>
    <property type="match status" value="1"/>
</dbReference>
<proteinExistence type="predicted"/>
<evidence type="ECO:0000256" key="8">
    <source>
        <dbReference type="ARBA" id="ARBA00022741"/>
    </source>
</evidence>
<keyword evidence="12" id="KW-0902">Two-component regulatory system</keyword>
<evidence type="ECO:0000256" key="18">
    <source>
        <dbReference type="SAM" id="Phobius"/>
    </source>
</evidence>
<dbReference type="EC" id="2.7.13.3" evidence="3"/>
<evidence type="ECO:0000256" key="11">
    <source>
        <dbReference type="ARBA" id="ARBA00022989"/>
    </source>
</evidence>
<comment type="caution">
    <text evidence="24">The sequence shown here is derived from an EMBL/GenBank/DDBJ whole genome shotgun (WGS) entry which is preliminary data.</text>
</comment>
<feature type="domain" description="PAS" evidence="21">
    <location>
        <begin position="213"/>
        <end position="258"/>
    </location>
</feature>
<dbReference type="InterPro" id="IPR001610">
    <property type="entry name" value="PAC"/>
</dbReference>
<evidence type="ECO:0000259" key="20">
    <source>
        <dbReference type="PROSITE" id="PS50110"/>
    </source>
</evidence>
<dbReference type="InterPro" id="IPR005467">
    <property type="entry name" value="His_kinase_dom"/>
</dbReference>
<feature type="domain" description="PAC" evidence="22">
    <location>
        <begin position="261"/>
        <end position="315"/>
    </location>
</feature>
<dbReference type="Pfam" id="PF02518">
    <property type="entry name" value="HATPase_c"/>
    <property type="match status" value="1"/>
</dbReference>
<evidence type="ECO:0000256" key="16">
    <source>
        <dbReference type="PROSITE-ProRule" id="PRU00110"/>
    </source>
</evidence>
<dbReference type="PANTHER" id="PTHR45339:SF1">
    <property type="entry name" value="HYBRID SIGNAL TRANSDUCTION HISTIDINE KINASE J"/>
    <property type="match status" value="1"/>
</dbReference>
<keyword evidence="7 18" id="KW-0812">Transmembrane</keyword>
<dbReference type="SUPFAM" id="SSF52172">
    <property type="entry name" value="CheY-like"/>
    <property type="match status" value="1"/>
</dbReference>
<evidence type="ECO:0000256" key="1">
    <source>
        <dbReference type="ARBA" id="ARBA00000085"/>
    </source>
</evidence>
<dbReference type="SUPFAM" id="SSF47384">
    <property type="entry name" value="Homodimeric domain of signal transducing histidine kinase"/>
    <property type="match status" value="1"/>
</dbReference>
<dbReference type="SUPFAM" id="SSF55874">
    <property type="entry name" value="ATPase domain of HSP90 chaperone/DNA topoisomerase II/histidine kinase"/>
    <property type="match status" value="1"/>
</dbReference>
<dbReference type="SUPFAM" id="SSF55785">
    <property type="entry name" value="PYP-like sensor domain (PAS domain)"/>
    <property type="match status" value="4"/>
</dbReference>
<evidence type="ECO:0000256" key="9">
    <source>
        <dbReference type="ARBA" id="ARBA00022777"/>
    </source>
</evidence>
<evidence type="ECO:0000256" key="14">
    <source>
        <dbReference type="ARBA" id="ARBA00064003"/>
    </source>
</evidence>